<gene>
    <name evidence="2" type="ORF">Esi_0033_0116</name>
</gene>
<dbReference type="PROSITE" id="PS50280">
    <property type="entry name" value="SET"/>
    <property type="match status" value="1"/>
</dbReference>
<proteinExistence type="predicted"/>
<organism evidence="2 3">
    <name type="scientific">Ectocarpus siliculosus</name>
    <name type="common">Brown alga</name>
    <name type="synonym">Conferva siliculosa</name>
    <dbReference type="NCBI Taxonomy" id="2880"/>
    <lineage>
        <taxon>Eukaryota</taxon>
        <taxon>Sar</taxon>
        <taxon>Stramenopiles</taxon>
        <taxon>Ochrophyta</taxon>
        <taxon>PX clade</taxon>
        <taxon>Phaeophyceae</taxon>
        <taxon>Ectocarpales</taxon>
        <taxon>Ectocarpaceae</taxon>
        <taxon>Ectocarpus</taxon>
    </lineage>
</organism>
<dbReference type="Pfam" id="PF00856">
    <property type="entry name" value="SET"/>
    <property type="match status" value="1"/>
</dbReference>
<dbReference type="SUPFAM" id="SSF82199">
    <property type="entry name" value="SET domain"/>
    <property type="match status" value="1"/>
</dbReference>
<dbReference type="Proteomes" id="UP000002630">
    <property type="component" value="Linkage Group LG07"/>
</dbReference>
<dbReference type="OrthoDB" id="10267592at2759"/>
<sequence>MGSRASRDRQEQRAKEEAISNLQSAYVRLAPSSLEGVGVFAMRDIAEGVEVMRWDWHKYASVFIPGEELRERVPKEVFDQLRRIWHVDQHGQVATPLDFTSTLSYINFLNHSDQPNLSFRYSDGGYVTSRTVARGEELFINYDRDYYPGYTAGFRARESSAGDTV</sequence>
<evidence type="ECO:0000259" key="1">
    <source>
        <dbReference type="PROSITE" id="PS50280"/>
    </source>
</evidence>
<dbReference type="EMBL" id="FN649732">
    <property type="protein sequence ID" value="CBJ26466.1"/>
    <property type="molecule type" value="Genomic_DNA"/>
</dbReference>
<protein>
    <recommendedName>
        <fullName evidence="1">SET domain-containing protein</fullName>
    </recommendedName>
</protein>
<dbReference type="AlphaFoldDB" id="D7FXM5"/>
<dbReference type="InterPro" id="IPR001214">
    <property type="entry name" value="SET_dom"/>
</dbReference>
<name>D7FXM5_ECTSI</name>
<evidence type="ECO:0000313" key="2">
    <source>
        <dbReference type="EMBL" id="CBJ26466.1"/>
    </source>
</evidence>
<dbReference type="EMBL" id="FN648520">
    <property type="protein sequence ID" value="CBJ26466.1"/>
    <property type="molecule type" value="Genomic_DNA"/>
</dbReference>
<feature type="domain" description="SET" evidence="1">
    <location>
        <begin position="20"/>
        <end position="143"/>
    </location>
</feature>
<dbReference type="Gene3D" id="2.170.270.10">
    <property type="entry name" value="SET domain"/>
    <property type="match status" value="1"/>
</dbReference>
<evidence type="ECO:0000313" key="3">
    <source>
        <dbReference type="Proteomes" id="UP000002630"/>
    </source>
</evidence>
<dbReference type="InterPro" id="IPR046341">
    <property type="entry name" value="SET_dom_sf"/>
</dbReference>
<accession>D7FXM5</accession>
<reference evidence="2 3" key="1">
    <citation type="journal article" date="2010" name="Nature">
        <title>The Ectocarpus genome and the independent evolution of multicellularity in brown algae.</title>
        <authorList>
            <person name="Cock J.M."/>
            <person name="Sterck L."/>
            <person name="Rouze P."/>
            <person name="Scornet D."/>
            <person name="Allen A.E."/>
            <person name="Amoutzias G."/>
            <person name="Anthouard V."/>
            <person name="Artiguenave F."/>
            <person name="Aury J.M."/>
            <person name="Badger J.H."/>
            <person name="Beszteri B."/>
            <person name="Billiau K."/>
            <person name="Bonnet E."/>
            <person name="Bothwell J.H."/>
            <person name="Bowler C."/>
            <person name="Boyen C."/>
            <person name="Brownlee C."/>
            <person name="Carrano C.J."/>
            <person name="Charrier B."/>
            <person name="Cho G.Y."/>
            <person name="Coelho S.M."/>
            <person name="Collen J."/>
            <person name="Corre E."/>
            <person name="Da Silva C."/>
            <person name="Delage L."/>
            <person name="Delaroque N."/>
            <person name="Dittami S.M."/>
            <person name="Doulbeau S."/>
            <person name="Elias M."/>
            <person name="Farnham G."/>
            <person name="Gachon C.M."/>
            <person name="Gschloessl B."/>
            <person name="Heesch S."/>
            <person name="Jabbari K."/>
            <person name="Jubin C."/>
            <person name="Kawai H."/>
            <person name="Kimura K."/>
            <person name="Kloareg B."/>
            <person name="Kupper F.C."/>
            <person name="Lang D."/>
            <person name="Le Bail A."/>
            <person name="Leblanc C."/>
            <person name="Lerouge P."/>
            <person name="Lohr M."/>
            <person name="Lopez P.J."/>
            <person name="Martens C."/>
            <person name="Maumus F."/>
            <person name="Michel G."/>
            <person name="Miranda-Saavedra D."/>
            <person name="Morales J."/>
            <person name="Moreau H."/>
            <person name="Motomura T."/>
            <person name="Nagasato C."/>
            <person name="Napoli C.A."/>
            <person name="Nelson D.R."/>
            <person name="Nyvall-Collen P."/>
            <person name="Peters A.F."/>
            <person name="Pommier C."/>
            <person name="Potin P."/>
            <person name="Poulain J."/>
            <person name="Quesneville H."/>
            <person name="Read B."/>
            <person name="Rensing S.A."/>
            <person name="Ritter A."/>
            <person name="Rousvoal S."/>
            <person name="Samanta M."/>
            <person name="Samson G."/>
            <person name="Schroeder D.C."/>
            <person name="Segurens B."/>
            <person name="Strittmatter M."/>
            <person name="Tonon T."/>
            <person name="Tregear J.W."/>
            <person name="Valentin K."/>
            <person name="von Dassow P."/>
            <person name="Yamagishi T."/>
            <person name="Van de Peer Y."/>
            <person name="Wincker P."/>
        </authorList>
    </citation>
    <scope>NUCLEOTIDE SEQUENCE [LARGE SCALE GENOMIC DNA]</scope>
    <source>
        <strain evidence="3">Ec32 / CCAP1310/4</strain>
    </source>
</reference>
<keyword evidence="3" id="KW-1185">Reference proteome</keyword>
<dbReference type="InParanoid" id="D7FXM5"/>